<dbReference type="AlphaFoldDB" id="A0AAW1KLW4"/>
<dbReference type="PANTHER" id="PTHR43146">
    <property type="entry name" value="CANCER-RELATED NUCLEOSIDE-TRIPHOSPHATASE"/>
    <property type="match status" value="1"/>
</dbReference>
<evidence type="ECO:0000256" key="3">
    <source>
        <dbReference type="ARBA" id="ARBA00022840"/>
    </source>
</evidence>
<dbReference type="PANTHER" id="PTHR43146:SF1">
    <property type="entry name" value="CANCER-RELATED NUCLEOSIDE-TRIPHOSPHATASE"/>
    <property type="match status" value="1"/>
</dbReference>
<evidence type="ECO:0000256" key="1">
    <source>
        <dbReference type="ARBA" id="ARBA00022741"/>
    </source>
</evidence>
<evidence type="ECO:0000256" key="2">
    <source>
        <dbReference type="ARBA" id="ARBA00022801"/>
    </source>
</evidence>
<dbReference type="GO" id="GO:0017111">
    <property type="term" value="F:ribonucleoside triphosphate phosphatase activity"/>
    <property type="evidence" value="ECO:0007669"/>
    <property type="project" value="InterPro"/>
</dbReference>
<name>A0AAW1KLW4_POPJA</name>
<protein>
    <submittedName>
        <fullName evidence="4">NTPase</fullName>
    </submittedName>
</protein>
<organism evidence="4 5">
    <name type="scientific">Popillia japonica</name>
    <name type="common">Japanese beetle</name>
    <dbReference type="NCBI Taxonomy" id="7064"/>
    <lineage>
        <taxon>Eukaryota</taxon>
        <taxon>Metazoa</taxon>
        <taxon>Ecdysozoa</taxon>
        <taxon>Arthropoda</taxon>
        <taxon>Hexapoda</taxon>
        <taxon>Insecta</taxon>
        <taxon>Pterygota</taxon>
        <taxon>Neoptera</taxon>
        <taxon>Endopterygota</taxon>
        <taxon>Coleoptera</taxon>
        <taxon>Polyphaga</taxon>
        <taxon>Scarabaeiformia</taxon>
        <taxon>Scarabaeidae</taxon>
        <taxon>Rutelinae</taxon>
        <taxon>Popillia</taxon>
    </lineage>
</organism>
<dbReference type="EMBL" id="JASPKY010000196">
    <property type="protein sequence ID" value="KAK9721696.1"/>
    <property type="molecule type" value="Genomic_DNA"/>
</dbReference>
<dbReference type="InterPro" id="IPR027417">
    <property type="entry name" value="P-loop_NTPase"/>
</dbReference>
<keyword evidence="1" id="KW-0547">Nucleotide-binding</keyword>
<reference evidence="4 5" key="1">
    <citation type="journal article" date="2024" name="BMC Genomics">
        <title>De novo assembly and annotation of Popillia japonica's genome with initial clues to its potential as an invasive pest.</title>
        <authorList>
            <person name="Cucini C."/>
            <person name="Boschi S."/>
            <person name="Funari R."/>
            <person name="Cardaioli E."/>
            <person name="Iannotti N."/>
            <person name="Marturano G."/>
            <person name="Paoli F."/>
            <person name="Bruttini M."/>
            <person name="Carapelli A."/>
            <person name="Frati F."/>
            <person name="Nardi F."/>
        </authorList>
    </citation>
    <scope>NUCLEOTIDE SEQUENCE [LARGE SCALE GENOMIC DNA]</scope>
    <source>
        <strain evidence="4">DMR45628</strain>
    </source>
</reference>
<keyword evidence="3" id="KW-0067">ATP-binding</keyword>
<accession>A0AAW1KLW4</accession>
<dbReference type="Pfam" id="PF03266">
    <property type="entry name" value="NTPase_1"/>
    <property type="match status" value="1"/>
</dbReference>
<dbReference type="GO" id="GO:0005524">
    <property type="term" value="F:ATP binding"/>
    <property type="evidence" value="ECO:0007669"/>
    <property type="project" value="UniProtKB-KW"/>
</dbReference>
<proteinExistence type="predicted"/>
<dbReference type="InterPro" id="IPR004948">
    <property type="entry name" value="Nuc-triphosphatase_THEP1"/>
</dbReference>
<comment type="caution">
    <text evidence="4">The sequence shown here is derived from an EMBL/GenBank/DDBJ whole genome shotgun (WGS) entry which is preliminary data.</text>
</comment>
<keyword evidence="5" id="KW-1185">Reference proteome</keyword>
<dbReference type="Gene3D" id="3.40.50.300">
    <property type="entry name" value="P-loop containing nucleotide triphosphate hydrolases"/>
    <property type="match status" value="1"/>
</dbReference>
<gene>
    <name evidence="4" type="ORF">QE152_g20751</name>
</gene>
<evidence type="ECO:0000313" key="5">
    <source>
        <dbReference type="Proteomes" id="UP001458880"/>
    </source>
</evidence>
<keyword evidence="2" id="KW-0378">Hydrolase</keyword>
<evidence type="ECO:0000313" key="4">
    <source>
        <dbReference type="EMBL" id="KAK9721696.1"/>
    </source>
</evidence>
<sequence>MSSLKHITLTGLPGKLMASTQKKYEMKLEIESVLILLRIGFDITTVDGRRGVLARTLNETPPQQQTKYKVGQYVVFPTEFENLVVPLFERETKVMIIDEIGKMESFSQKFKNIVQTYYKKPNVLILATIPLRKTKISFIESIRENPEAKLFIIDKSSRNTLDKDIFRQILAIVNT</sequence>
<dbReference type="Proteomes" id="UP001458880">
    <property type="component" value="Unassembled WGS sequence"/>
</dbReference>